<reference evidence="1" key="1">
    <citation type="submission" date="2023-10" db="EMBL/GenBank/DDBJ databases">
        <authorList>
            <person name="Chen Y."/>
            <person name="Shah S."/>
            <person name="Dougan E. K."/>
            <person name="Thang M."/>
            <person name="Chan C."/>
        </authorList>
    </citation>
    <scope>NUCLEOTIDE SEQUENCE [LARGE SCALE GENOMIC DNA]</scope>
</reference>
<protein>
    <submittedName>
        <fullName evidence="1">Uncharacterized protein</fullName>
    </submittedName>
</protein>
<dbReference type="Proteomes" id="UP001189429">
    <property type="component" value="Unassembled WGS sequence"/>
</dbReference>
<evidence type="ECO:0000313" key="2">
    <source>
        <dbReference type="Proteomes" id="UP001189429"/>
    </source>
</evidence>
<evidence type="ECO:0000313" key="1">
    <source>
        <dbReference type="EMBL" id="CAK0841470.1"/>
    </source>
</evidence>
<organism evidence="1 2">
    <name type="scientific">Prorocentrum cordatum</name>
    <dbReference type="NCBI Taxonomy" id="2364126"/>
    <lineage>
        <taxon>Eukaryota</taxon>
        <taxon>Sar</taxon>
        <taxon>Alveolata</taxon>
        <taxon>Dinophyceae</taxon>
        <taxon>Prorocentrales</taxon>
        <taxon>Prorocentraceae</taxon>
        <taxon>Prorocentrum</taxon>
    </lineage>
</organism>
<name>A0ABN9T9B5_9DINO</name>
<accession>A0ABN9T9B5</accession>
<comment type="caution">
    <text evidence="1">The sequence shown here is derived from an EMBL/GenBank/DDBJ whole genome shotgun (WGS) entry which is preliminary data.</text>
</comment>
<sequence length="392" mass="44180">MRRISYTTYPQDFYESQRWVPHKLERHRKAQYEFWQQCQATISNIPRRSALVWCLSAISVAPSPPNAGFAGSRRHPCRTSQNGSKFFAVIQKQGLAALSAFGKASRFNSTSARTDGKSWSILDYTCVRFHGGHGHRGRSLRDLPVSLGGFRDHMPVDAQIYAGLRCKFRRPEADIKWGRDLVVQDSKELHRASREDGEHLVPRRVFRLRDAVDLHLRGRRLRGQRPQVCGPGKDNHDASACFDALEGAAADAAVEIYTAKPTERGAPAFPVETLKAIAQKQMCQRMLAEAVAGSWLHKSLRRLKVAKLAKRAVRAHRRQQKAELVDQAARADQRHDTWKNYAIIRRLAPKPTAPSMTAHNPETGMVCFDHDGGTWLHVSRPCAPSSRLRISS</sequence>
<proteinExistence type="predicted"/>
<gene>
    <name evidence="1" type="ORF">PCOR1329_LOCUS36668</name>
</gene>
<dbReference type="EMBL" id="CAUYUJ010014458">
    <property type="protein sequence ID" value="CAK0841470.1"/>
    <property type="molecule type" value="Genomic_DNA"/>
</dbReference>
<keyword evidence="2" id="KW-1185">Reference proteome</keyword>